<organism evidence="3 4">
    <name type="scientific">Chaetoceros tenuissimus</name>
    <dbReference type="NCBI Taxonomy" id="426638"/>
    <lineage>
        <taxon>Eukaryota</taxon>
        <taxon>Sar</taxon>
        <taxon>Stramenopiles</taxon>
        <taxon>Ochrophyta</taxon>
        <taxon>Bacillariophyta</taxon>
        <taxon>Coscinodiscophyceae</taxon>
        <taxon>Chaetocerotophycidae</taxon>
        <taxon>Chaetocerotales</taxon>
        <taxon>Chaetocerotaceae</taxon>
        <taxon>Chaetoceros</taxon>
    </lineage>
</organism>
<dbReference type="AlphaFoldDB" id="A0AAD3H9W8"/>
<evidence type="ECO:0000313" key="3">
    <source>
        <dbReference type="EMBL" id="GFH56012.1"/>
    </source>
</evidence>
<feature type="region of interest" description="Disordered" evidence="2">
    <location>
        <begin position="75"/>
        <end position="97"/>
    </location>
</feature>
<evidence type="ECO:0000313" key="4">
    <source>
        <dbReference type="Proteomes" id="UP001054902"/>
    </source>
</evidence>
<protein>
    <submittedName>
        <fullName evidence="3">Uncharacterized protein</fullName>
    </submittedName>
</protein>
<accession>A0AAD3H9W8</accession>
<feature type="compositionally biased region" description="Basic and acidic residues" evidence="2">
    <location>
        <begin position="22"/>
        <end position="35"/>
    </location>
</feature>
<keyword evidence="1" id="KW-0175">Coiled coil</keyword>
<reference evidence="3 4" key="1">
    <citation type="journal article" date="2021" name="Sci. Rep.">
        <title>The genome of the diatom Chaetoceros tenuissimus carries an ancient integrated fragment of an extant virus.</title>
        <authorList>
            <person name="Hongo Y."/>
            <person name="Kimura K."/>
            <person name="Takaki Y."/>
            <person name="Yoshida Y."/>
            <person name="Baba S."/>
            <person name="Kobayashi G."/>
            <person name="Nagasaki K."/>
            <person name="Hano T."/>
            <person name="Tomaru Y."/>
        </authorList>
    </citation>
    <scope>NUCLEOTIDE SEQUENCE [LARGE SCALE GENOMIC DNA]</scope>
    <source>
        <strain evidence="3 4">NIES-3715</strain>
    </source>
</reference>
<feature type="region of interest" description="Disordered" evidence="2">
    <location>
        <begin position="1"/>
        <end position="54"/>
    </location>
</feature>
<feature type="compositionally biased region" description="Polar residues" evidence="2">
    <location>
        <begin position="37"/>
        <end position="54"/>
    </location>
</feature>
<sequence length="256" mass="29229">MIRSKFLQMKRGNSAEKSFSLIKEKRQDDHEDPHAVTKNSSTYPRNNAATRSSSTMNLSFADSALSNYLHTIHERKEEPDDLDQSPSLGKTFEDDDDDSISTVSMSILQNSSSVSLDEAPSVANLQSFARPFSIVFHDDDDDELSYSSINTEAFKEIKDLRNKLNVQENSKMMLIKQLQEKMANDISNSSSKGSMMYIKALKRENNELRESFAQTEMEFMNKICEMGEKLAERDYRIAELEEKLAMLTMERMQADA</sequence>
<name>A0AAD3H9W8_9STRA</name>
<dbReference type="Proteomes" id="UP001054902">
    <property type="component" value="Unassembled WGS sequence"/>
</dbReference>
<proteinExistence type="predicted"/>
<feature type="coiled-coil region" evidence="1">
    <location>
        <begin position="150"/>
        <end position="218"/>
    </location>
</feature>
<comment type="caution">
    <text evidence="3">The sequence shown here is derived from an EMBL/GenBank/DDBJ whole genome shotgun (WGS) entry which is preliminary data.</text>
</comment>
<evidence type="ECO:0000256" key="1">
    <source>
        <dbReference type="SAM" id="Coils"/>
    </source>
</evidence>
<keyword evidence="4" id="KW-1185">Reference proteome</keyword>
<gene>
    <name evidence="3" type="ORF">CTEN210_12488</name>
</gene>
<evidence type="ECO:0000256" key="2">
    <source>
        <dbReference type="SAM" id="MobiDB-lite"/>
    </source>
</evidence>
<dbReference type="EMBL" id="BLLK01000051">
    <property type="protein sequence ID" value="GFH56012.1"/>
    <property type="molecule type" value="Genomic_DNA"/>
</dbReference>